<dbReference type="Gene3D" id="3.20.20.100">
    <property type="entry name" value="NADP-dependent oxidoreductase domain"/>
    <property type="match status" value="1"/>
</dbReference>
<protein>
    <submittedName>
        <fullName evidence="2">Aryl-alcohol dehydrogenase-like predicted oxidoreductase</fullName>
    </submittedName>
</protein>
<reference evidence="2 3" key="1">
    <citation type="submission" date="2022-08" db="EMBL/GenBank/DDBJ databases">
        <title>Bacterial and archaeal communities from various locations to study Microbial Dark Matter (Phase II).</title>
        <authorList>
            <person name="Stepanauskas R."/>
        </authorList>
    </citation>
    <scope>NUCLEOTIDE SEQUENCE [LARGE SCALE GENOMIC DNA]</scope>
    <source>
        <strain evidence="2 3">PD1</strain>
    </source>
</reference>
<dbReference type="InterPro" id="IPR023210">
    <property type="entry name" value="NADP_OxRdtase_dom"/>
</dbReference>
<proteinExistence type="predicted"/>
<organism evidence="2 3">
    <name type="scientific">Candidatus Fervidibacter sacchari</name>
    <dbReference type="NCBI Taxonomy" id="1448929"/>
    <lineage>
        <taxon>Bacteria</taxon>
        <taxon>Candidatus Fervidibacterota</taxon>
        <taxon>Candidatus Fervidibacter</taxon>
    </lineage>
</organism>
<keyword evidence="3" id="KW-1185">Reference proteome</keyword>
<accession>A0ABT2EKM8</accession>
<sequence length="315" mass="35292">MQYRKLGKTGWQVSVIGLGTWNIGGQWGEVDDRTALATIWRAYECGVNFFDTADAYGEPPGRSEELLGRALQGIRHEVFIATKVGNWARRHGHPLPYTSPLHIIACCHASLYRLRTDYIDLYQCHIGNPTDAEIDVFLEAFERLREQGKIRAYGISTNSAEALMRFNKHGTCATCQLDYSILNRAPERDLLPYCQENDIGVIVRGPLAMGVLSGKFTPDTVFTDEVRRSWNEGERRERFLRRLEIVERLRFLERDGRTMAQAALQFVLAHPAVSCAIPGAKSPQQAEANAKAGDGTLTKEELKAVDEIVQPGTVV</sequence>
<dbReference type="RefSeq" id="WP_259094151.1">
    <property type="nucleotide sequence ID" value="NZ_CP130454.1"/>
</dbReference>
<feature type="domain" description="NADP-dependent oxidoreductase" evidence="1">
    <location>
        <begin position="16"/>
        <end position="309"/>
    </location>
</feature>
<dbReference type="PANTHER" id="PTHR43312">
    <property type="entry name" value="D-THREO-ALDOSE 1-DEHYDROGENASE"/>
    <property type="match status" value="1"/>
</dbReference>
<dbReference type="EMBL" id="JANUCP010000001">
    <property type="protein sequence ID" value="MCS3918405.1"/>
    <property type="molecule type" value="Genomic_DNA"/>
</dbReference>
<dbReference type="PANTHER" id="PTHR43312:SF1">
    <property type="entry name" value="NADP-DEPENDENT OXIDOREDUCTASE DOMAIN-CONTAINING PROTEIN"/>
    <property type="match status" value="1"/>
</dbReference>
<dbReference type="CDD" id="cd19086">
    <property type="entry name" value="AKR_AKR11C1"/>
    <property type="match status" value="1"/>
</dbReference>
<evidence type="ECO:0000313" key="2">
    <source>
        <dbReference type="EMBL" id="MCS3918405.1"/>
    </source>
</evidence>
<dbReference type="Pfam" id="PF00248">
    <property type="entry name" value="Aldo_ket_red"/>
    <property type="match status" value="1"/>
</dbReference>
<gene>
    <name evidence="2" type="ORF">M2350_000802</name>
</gene>
<comment type="caution">
    <text evidence="2">The sequence shown here is derived from an EMBL/GenBank/DDBJ whole genome shotgun (WGS) entry which is preliminary data.</text>
</comment>
<evidence type="ECO:0000313" key="3">
    <source>
        <dbReference type="Proteomes" id="UP001204798"/>
    </source>
</evidence>
<dbReference type="Proteomes" id="UP001204798">
    <property type="component" value="Unassembled WGS sequence"/>
</dbReference>
<dbReference type="InterPro" id="IPR053135">
    <property type="entry name" value="AKR2_Oxidoreductase"/>
</dbReference>
<dbReference type="InterPro" id="IPR036812">
    <property type="entry name" value="NAD(P)_OxRdtase_dom_sf"/>
</dbReference>
<dbReference type="SUPFAM" id="SSF51430">
    <property type="entry name" value="NAD(P)-linked oxidoreductase"/>
    <property type="match status" value="1"/>
</dbReference>
<name>A0ABT2EKM8_9BACT</name>
<evidence type="ECO:0000259" key="1">
    <source>
        <dbReference type="Pfam" id="PF00248"/>
    </source>
</evidence>